<feature type="region of interest" description="Disordered" evidence="1">
    <location>
        <begin position="1"/>
        <end position="38"/>
    </location>
</feature>
<evidence type="ECO:0000313" key="3">
    <source>
        <dbReference type="Proteomes" id="UP001196413"/>
    </source>
</evidence>
<evidence type="ECO:0000313" key="2">
    <source>
        <dbReference type="EMBL" id="KAJ1358422.1"/>
    </source>
</evidence>
<evidence type="ECO:0000256" key="1">
    <source>
        <dbReference type="SAM" id="MobiDB-lite"/>
    </source>
</evidence>
<protein>
    <submittedName>
        <fullName evidence="2">Uncharacterized protein</fullName>
    </submittedName>
</protein>
<comment type="caution">
    <text evidence="2">The sequence shown here is derived from an EMBL/GenBank/DDBJ whole genome shotgun (WGS) entry which is preliminary data.</text>
</comment>
<sequence>MESNMSKEVNKNKENNEGRIWTSQKSHRSNSGPQTPAFNSAVLPAPCYAAETRDSKVVLLDQRSTAFMRKTKCSNNSRNHTRNVGKNYLDGEYKTITRMQEDA</sequence>
<gene>
    <name evidence="2" type="ORF">KIN20_016844</name>
</gene>
<feature type="compositionally biased region" description="Basic and acidic residues" evidence="1">
    <location>
        <begin position="8"/>
        <end position="17"/>
    </location>
</feature>
<name>A0AAD5QQ65_PARTN</name>
<accession>A0AAD5QQ65</accession>
<reference evidence="2" key="1">
    <citation type="submission" date="2021-06" db="EMBL/GenBank/DDBJ databases">
        <title>Parelaphostrongylus tenuis whole genome reference sequence.</title>
        <authorList>
            <person name="Garwood T.J."/>
            <person name="Larsen P.A."/>
            <person name="Fountain-Jones N.M."/>
            <person name="Garbe J.R."/>
            <person name="Macchietto M.G."/>
            <person name="Kania S.A."/>
            <person name="Gerhold R.W."/>
            <person name="Richards J.E."/>
            <person name="Wolf T.M."/>
        </authorList>
    </citation>
    <scope>NUCLEOTIDE SEQUENCE</scope>
    <source>
        <strain evidence="2">MNPRO001-30</strain>
        <tissue evidence="2">Meninges</tissue>
    </source>
</reference>
<feature type="compositionally biased region" description="Polar residues" evidence="1">
    <location>
        <begin position="21"/>
        <end position="38"/>
    </location>
</feature>
<keyword evidence="3" id="KW-1185">Reference proteome</keyword>
<organism evidence="2 3">
    <name type="scientific">Parelaphostrongylus tenuis</name>
    <name type="common">Meningeal worm</name>
    <dbReference type="NCBI Taxonomy" id="148309"/>
    <lineage>
        <taxon>Eukaryota</taxon>
        <taxon>Metazoa</taxon>
        <taxon>Ecdysozoa</taxon>
        <taxon>Nematoda</taxon>
        <taxon>Chromadorea</taxon>
        <taxon>Rhabditida</taxon>
        <taxon>Rhabditina</taxon>
        <taxon>Rhabditomorpha</taxon>
        <taxon>Strongyloidea</taxon>
        <taxon>Metastrongylidae</taxon>
        <taxon>Parelaphostrongylus</taxon>
    </lineage>
</organism>
<dbReference type="Proteomes" id="UP001196413">
    <property type="component" value="Unassembled WGS sequence"/>
</dbReference>
<dbReference type="EMBL" id="JAHQIW010003376">
    <property type="protein sequence ID" value="KAJ1358422.1"/>
    <property type="molecule type" value="Genomic_DNA"/>
</dbReference>
<proteinExistence type="predicted"/>
<dbReference type="AlphaFoldDB" id="A0AAD5QQ65"/>